<keyword evidence="6" id="KW-0456">Lyase</keyword>
<comment type="caution">
    <text evidence="8">The sequence shown here is derived from an EMBL/GenBank/DDBJ whole genome shotgun (WGS) entry which is preliminary data.</text>
</comment>
<dbReference type="InterPro" id="IPR018376">
    <property type="entry name" value="Enoyl-CoA_hyd/isom_CS"/>
</dbReference>
<evidence type="ECO:0000256" key="3">
    <source>
        <dbReference type="ARBA" id="ARBA00022946"/>
    </source>
</evidence>
<evidence type="ECO:0000256" key="6">
    <source>
        <dbReference type="ARBA" id="ARBA00023239"/>
    </source>
</evidence>
<evidence type="ECO:0000313" key="8">
    <source>
        <dbReference type="EMBL" id="CAL1539038.1"/>
    </source>
</evidence>
<keyword evidence="4" id="KW-0007">Acetylation</keyword>
<evidence type="ECO:0000256" key="2">
    <source>
        <dbReference type="ARBA" id="ARBA00005254"/>
    </source>
</evidence>
<comment type="subcellular location">
    <subcellularLocation>
        <location evidence="1">Mitochondrion</location>
    </subcellularLocation>
</comment>
<dbReference type="PANTHER" id="PTHR11941">
    <property type="entry name" value="ENOYL-COA HYDRATASE-RELATED"/>
    <property type="match status" value="1"/>
</dbReference>
<reference evidence="8 9" key="1">
    <citation type="submission" date="2024-04" db="EMBL/GenBank/DDBJ databases">
        <authorList>
            <consortium name="Genoscope - CEA"/>
            <person name="William W."/>
        </authorList>
    </citation>
    <scope>NUCLEOTIDE SEQUENCE [LARGE SCALE GENOMIC DNA]</scope>
</reference>
<dbReference type="GO" id="GO:0006635">
    <property type="term" value="P:fatty acid beta-oxidation"/>
    <property type="evidence" value="ECO:0007669"/>
    <property type="project" value="TreeGrafter"/>
</dbReference>
<sequence>MAASGYALKCSRPITSIGIRSPILVSSSRFYSQQSEQQQSPEDELHLNYLDGDQKGIAVISMRRFRYKNAMGKNIIQRLIDSLQELKFQNNIRVTVVRSEVPGVFCAGADLKERLQMTNQEVGLFVAKLRHFVSELHNLPMPTIAAIDGAALGGGLEMALGCDMRVAASSAKIGLVETSLAIIPGAGGTQRLPRIIGPSLAKELIFTSRVLDGWQAKENGVVNHCVEQNNDGDAAYHRAIKLAEEILPQGPIALRMAKAAVNRGIEVEIDAGMRYEEAYYAQIIPTKDRIEGLLAFKEKRRPKYEGH</sequence>
<gene>
    <name evidence="8" type="ORF">GSLYS_00012859001</name>
</gene>
<dbReference type="Pfam" id="PF00378">
    <property type="entry name" value="ECH_1"/>
    <property type="match status" value="1"/>
</dbReference>
<dbReference type="InterPro" id="IPR029045">
    <property type="entry name" value="ClpP/crotonase-like_dom_sf"/>
</dbReference>
<dbReference type="Proteomes" id="UP001497497">
    <property type="component" value="Unassembled WGS sequence"/>
</dbReference>
<dbReference type="PANTHER" id="PTHR11941:SF171">
    <property type="entry name" value="SD19268P"/>
    <property type="match status" value="1"/>
</dbReference>
<proteinExistence type="inferred from homology"/>
<accession>A0AAV2I1T3</accession>
<dbReference type="InterPro" id="IPR001753">
    <property type="entry name" value="Enoyl-CoA_hydra/iso"/>
</dbReference>
<evidence type="ECO:0000256" key="4">
    <source>
        <dbReference type="ARBA" id="ARBA00022990"/>
    </source>
</evidence>
<protein>
    <recommendedName>
        <fullName evidence="10">Methylglutaconyl-CoA hydratase, mitochondrial</fullName>
    </recommendedName>
</protein>
<dbReference type="FunFam" id="1.10.12.10:FF:000001">
    <property type="entry name" value="Probable enoyl-CoA hydratase, mitochondrial"/>
    <property type="match status" value="1"/>
</dbReference>
<dbReference type="CDD" id="cd06558">
    <property type="entry name" value="crotonase-like"/>
    <property type="match status" value="1"/>
</dbReference>
<dbReference type="FunFam" id="3.90.226.10:FF:000022">
    <property type="entry name" value="methylglutaconyl-CoA hydratase, mitochondrial isoform X1"/>
    <property type="match status" value="1"/>
</dbReference>
<evidence type="ECO:0000256" key="7">
    <source>
        <dbReference type="RuleBase" id="RU003707"/>
    </source>
</evidence>
<keyword evidence="3" id="KW-0809">Transit peptide</keyword>
<dbReference type="SUPFAM" id="SSF52096">
    <property type="entry name" value="ClpP/crotonase"/>
    <property type="match status" value="1"/>
</dbReference>
<evidence type="ECO:0000256" key="5">
    <source>
        <dbReference type="ARBA" id="ARBA00023128"/>
    </source>
</evidence>
<organism evidence="8 9">
    <name type="scientific">Lymnaea stagnalis</name>
    <name type="common">Great pond snail</name>
    <name type="synonym">Helix stagnalis</name>
    <dbReference type="NCBI Taxonomy" id="6523"/>
    <lineage>
        <taxon>Eukaryota</taxon>
        <taxon>Metazoa</taxon>
        <taxon>Spiralia</taxon>
        <taxon>Lophotrochozoa</taxon>
        <taxon>Mollusca</taxon>
        <taxon>Gastropoda</taxon>
        <taxon>Heterobranchia</taxon>
        <taxon>Euthyneura</taxon>
        <taxon>Panpulmonata</taxon>
        <taxon>Hygrophila</taxon>
        <taxon>Lymnaeoidea</taxon>
        <taxon>Lymnaeidae</taxon>
        <taxon>Lymnaea</taxon>
    </lineage>
</organism>
<dbReference type="Gene3D" id="3.90.226.10">
    <property type="entry name" value="2-enoyl-CoA Hydratase, Chain A, domain 1"/>
    <property type="match status" value="1"/>
</dbReference>
<evidence type="ECO:0000313" key="9">
    <source>
        <dbReference type="Proteomes" id="UP001497497"/>
    </source>
</evidence>
<dbReference type="EMBL" id="CAXITT010000323">
    <property type="protein sequence ID" value="CAL1539038.1"/>
    <property type="molecule type" value="Genomic_DNA"/>
</dbReference>
<dbReference type="AlphaFoldDB" id="A0AAV2I1T3"/>
<dbReference type="GO" id="GO:0005739">
    <property type="term" value="C:mitochondrion"/>
    <property type="evidence" value="ECO:0007669"/>
    <property type="project" value="UniProtKB-SubCell"/>
</dbReference>
<evidence type="ECO:0000256" key="1">
    <source>
        <dbReference type="ARBA" id="ARBA00004173"/>
    </source>
</evidence>
<dbReference type="Gene3D" id="1.10.12.10">
    <property type="entry name" value="Lyase 2-enoyl-coa Hydratase, Chain A, domain 2"/>
    <property type="match status" value="1"/>
</dbReference>
<dbReference type="PROSITE" id="PS00166">
    <property type="entry name" value="ENOYL_COA_HYDRATASE"/>
    <property type="match status" value="1"/>
</dbReference>
<name>A0AAV2I1T3_LYMST</name>
<dbReference type="InterPro" id="IPR014748">
    <property type="entry name" value="Enoyl-CoA_hydra_C"/>
</dbReference>
<keyword evidence="9" id="KW-1185">Reference proteome</keyword>
<evidence type="ECO:0008006" key="10">
    <source>
        <dbReference type="Google" id="ProtNLM"/>
    </source>
</evidence>
<comment type="similarity">
    <text evidence="2 7">Belongs to the enoyl-CoA hydratase/isomerase family.</text>
</comment>
<dbReference type="GO" id="GO:0004300">
    <property type="term" value="F:enoyl-CoA hydratase activity"/>
    <property type="evidence" value="ECO:0007669"/>
    <property type="project" value="UniProtKB-ARBA"/>
</dbReference>
<dbReference type="GO" id="GO:0003723">
    <property type="term" value="F:RNA binding"/>
    <property type="evidence" value="ECO:0007669"/>
    <property type="project" value="UniProtKB-ARBA"/>
</dbReference>
<keyword evidence="5" id="KW-0496">Mitochondrion</keyword>